<dbReference type="SUPFAM" id="SSF52096">
    <property type="entry name" value="ClpP/crotonase"/>
    <property type="match status" value="1"/>
</dbReference>
<organism evidence="8 9">
    <name type="scientific">Variovorax paradoxus</name>
    <dbReference type="NCBI Taxonomy" id="34073"/>
    <lineage>
        <taxon>Bacteria</taxon>
        <taxon>Pseudomonadati</taxon>
        <taxon>Pseudomonadota</taxon>
        <taxon>Betaproteobacteria</taxon>
        <taxon>Burkholderiales</taxon>
        <taxon>Comamonadaceae</taxon>
        <taxon>Variovorax</taxon>
    </lineage>
</organism>
<dbReference type="CDD" id="cd07023">
    <property type="entry name" value="S49_Sppa_N_C"/>
    <property type="match status" value="1"/>
</dbReference>
<evidence type="ECO:0000313" key="8">
    <source>
        <dbReference type="EMBL" id="KIQ34585.1"/>
    </source>
</evidence>
<keyword evidence="6" id="KW-0472">Membrane</keyword>
<comment type="similarity">
    <text evidence="1">Belongs to the peptidase S49 family.</text>
</comment>
<evidence type="ECO:0000256" key="6">
    <source>
        <dbReference type="SAM" id="Phobius"/>
    </source>
</evidence>
<dbReference type="Gene3D" id="6.20.330.10">
    <property type="match status" value="1"/>
</dbReference>
<evidence type="ECO:0000259" key="7">
    <source>
        <dbReference type="Pfam" id="PF01343"/>
    </source>
</evidence>
<dbReference type="AlphaFoldDB" id="A0A0D0MZR8"/>
<dbReference type="OrthoDB" id="9764363at2"/>
<dbReference type="InterPro" id="IPR002142">
    <property type="entry name" value="Peptidase_S49"/>
</dbReference>
<gene>
    <name evidence="8" type="ORF">RT97_07300</name>
</gene>
<accession>A0A0D0MZR8</accession>
<feature type="compositionally biased region" description="Polar residues" evidence="5">
    <location>
        <begin position="22"/>
        <end position="36"/>
    </location>
</feature>
<name>A0A0D0MZR8_VARPD</name>
<feature type="region of interest" description="Disordered" evidence="5">
    <location>
        <begin position="1"/>
        <end position="40"/>
    </location>
</feature>
<keyword evidence="6" id="KW-0812">Transmembrane</keyword>
<dbReference type="GO" id="GO:0008236">
    <property type="term" value="F:serine-type peptidase activity"/>
    <property type="evidence" value="ECO:0007669"/>
    <property type="project" value="UniProtKB-KW"/>
</dbReference>
<evidence type="ECO:0000256" key="1">
    <source>
        <dbReference type="ARBA" id="ARBA00008683"/>
    </source>
</evidence>
<keyword evidence="6" id="KW-1133">Transmembrane helix</keyword>
<keyword evidence="2" id="KW-0645">Protease</keyword>
<comment type="caution">
    <text evidence="8">The sequence shown here is derived from an EMBL/GenBank/DDBJ whole genome shotgun (WGS) entry which is preliminary data.</text>
</comment>
<protein>
    <submittedName>
        <fullName evidence="8">Peptidase S49</fullName>
    </submittedName>
</protein>
<evidence type="ECO:0000256" key="3">
    <source>
        <dbReference type="ARBA" id="ARBA00022801"/>
    </source>
</evidence>
<keyword evidence="3" id="KW-0378">Hydrolase</keyword>
<evidence type="ECO:0000256" key="2">
    <source>
        <dbReference type="ARBA" id="ARBA00022670"/>
    </source>
</evidence>
<dbReference type="RefSeq" id="WP_042578121.1">
    <property type="nucleotide sequence ID" value="NZ_JXQQ01000014.1"/>
</dbReference>
<dbReference type="GO" id="GO:0006508">
    <property type="term" value="P:proteolysis"/>
    <property type="evidence" value="ECO:0007669"/>
    <property type="project" value="UniProtKB-KW"/>
</dbReference>
<evidence type="ECO:0000256" key="4">
    <source>
        <dbReference type="ARBA" id="ARBA00022825"/>
    </source>
</evidence>
<dbReference type="PANTHER" id="PTHR42987:SF8">
    <property type="entry name" value="PROTEINASE"/>
    <property type="match status" value="1"/>
</dbReference>
<feature type="transmembrane region" description="Helical" evidence="6">
    <location>
        <begin position="66"/>
        <end position="83"/>
    </location>
</feature>
<evidence type="ECO:0000313" key="9">
    <source>
        <dbReference type="Proteomes" id="UP000032067"/>
    </source>
</evidence>
<proteinExistence type="inferred from homology"/>
<dbReference type="Proteomes" id="UP000032067">
    <property type="component" value="Unassembled WGS sequence"/>
</dbReference>
<dbReference type="InterPro" id="IPR047272">
    <property type="entry name" value="S49_SppA_C"/>
</dbReference>
<keyword evidence="4" id="KW-0720">Serine protease</keyword>
<dbReference type="PANTHER" id="PTHR42987">
    <property type="entry name" value="PEPTIDASE S49"/>
    <property type="match status" value="1"/>
</dbReference>
<dbReference type="Gene3D" id="3.90.226.10">
    <property type="entry name" value="2-enoyl-CoA Hydratase, Chain A, domain 1"/>
    <property type="match status" value="1"/>
</dbReference>
<dbReference type="InterPro" id="IPR029045">
    <property type="entry name" value="ClpP/crotonase-like_dom_sf"/>
</dbReference>
<sequence length="347" mass="37757">MTDPTRREPEGFDPFEPVTPLTPRQDTPKNMAQDPTQRPGWERATLEKLAFSALNEQKSTRRWKTFVRLSWLAFFIFLAWFALSRSTPSTAKTTAHTAVVEIKGEIAAGGDASAEFVVAAMKTAFEDDGAKGVVLLINSPGGSPVQAGIINDEIKRLKAKHKKPVYAVVEETCASAAYYIAAGADRIFVDKASIVGSIGVLMDGFGFTGVMDKVGVERRLLTAGENKGFLDPFSPMSDAQRAHAQTMLNQIHAQFINVVKTGRGDRLKLDTPGLFSGLFWSGEQAVEYGLADQLGNVDFVAREVIKAEEVIDYTRRDNVAEKLAKKFGAAMGEASVRSLQVAAPALR</sequence>
<dbReference type="EMBL" id="JXQQ01000014">
    <property type="protein sequence ID" value="KIQ34585.1"/>
    <property type="molecule type" value="Genomic_DNA"/>
</dbReference>
<feature type="compositionally biased region" description="Basic and acidic residues" evidence="5">
    <location>
        <begin position="1"/>
        <end position="10"/>
    </location>
</feature>
<reference evidence="8 9" key="1">
    <citation type="submission" date="2014-12" db="EMBL/GenBank/DDBJ databases">
        <title>16Stimator: statistical estimation of ribosomal gene copy numbers from draft genome assemblies.</title>
        <authorList>
            <person name="Perisin M.A."/>
            <person name="Vetter M."/>
            <person name="Gilbert J.A."/>
            <person name="Bergelson J."/>
        </authorList>
    </citation>
    <scope>NUCLEOTIDE SEQUENCE [LARGE SCALE GENOMIC DNA]</scope>
    <source>
        <strain evidence="8 9">MEDvA23</strain>
    </source>
</reference>
<evidence type="ECO:0000256" key="5">
    <source>
        <dbReference type="SAM" id="MobiDB-lite"/>
    </source>
</evidence>
<feature type="domain" description="Peptidase S49" evidence="7">
    <location>
        <begin position="160"/>
        <end position="308"/>
    </location>
</feature>
<dbReference type="Pfam" id="PF01343">
    <property type="entry name" value="Peptidase_S49"/>
    <property type="match status" value="1"/>
</dbReference>